<dbReference type="InterPro" id="IPR011051">
    <property type="entry name" value="RmlC_Cupin_sf"/>
</dbReference>
<dbReference type="Gene3D" id="2.60.120.10">
    <property type="entry name" value="Jelly Rolls"/>
    <property type="match status" value="1"/>
</dbReference>
<dbReference type="PANTHER" id="PTHR40112:SF1">
    <property type="entry name" value="H2HPP ISOMERASE"/>
    <property type="match status" value="1"/>
</dbReference>
<dbReference type="Pfam" id="PF07883">
    <property type="entry name" value="Cupin_2"/>
    <property type="match status" value="1"/>
</dbReference>
<dbReference type="InterPro" id="IPR013096">
    <property type="entry name" value="Cupin_2"/>
</dbReference>
<dbReference type="InterPro" id="IPR052535">
    <property type="entry name" value="Bacilysin_H2HPP_isomerase"/>
</dbReference>
<dbReference type="HOGENOM" id="CLU_134269_2_0_0"/>
<name>G7V881_THELD</name>
<dbReference type="EMBL" id="CP003096">
    <property type="protein sequence ID" value="AER67412.1"/>
    <property type="molecule type" value="Genomic_DNA"/>
</dbReference>
<dbReference type="Proteomes" id="UP000005868">
    <property type="component" value="Chromosome"/>
</dbReference>
<gene>
    <name evidence="2" type="ordered locus">Tlie_1690</name>
</gene>
<feature type="domain" description="Cupin type-2" evidence="1">
    <location>
        <begin position="34"/>
        <end position="98"/>
    </location>
</feature>
<keyword evidence="3" id="KW-1185">Reference proteome</keyword>
<proteinExistence type="predicted"/>
<accession>G7V881</accession>
<dbReference type="CDD" id="cd02238">
    <property type="entry name" value="cupin_KdgF"/>
    <property type="match status" value="1"/>
</dbReference>
<reference evidence="3" key="1">
    <citation type="submission" date="2011-10" db="EMBL/GenBank/DDBJ databases">
        <title>The complete genome of chromosome of Thermovirga lienii DSM 17291.</title>
        <authorList>
            <consortium name="US DOE Joint Genome Institute (JGI-PGF)"/>
            <person name="Lucas S."/>
            <person name="Copeland A."/>
            <person name="Lapidus A."/>
            <person name="Glavina del Rio T."/>
            <person name="Dalin E."/>
            <person name="Tice H."/>
            <person name="Bruce D."/>
            <person name="Goodwin L."/>
            <person name="Pitluck S."/>
            <person name="Peters L."/>
            <person name="Mikhailova N."/>
            <person name="Saunders E."/>
            <person name="Kyrpides N."/>
            <person name="Mavromatis K."/>
            <person name="Ivanova N."/>
            <person name="Last F.I."/>
            <person name="Brettin T."/>
            <person name="Detter J.C."/>
            <person name="Han C."/>
            <person name="Larimer F."/>
            <person name="Land M."/>
            <person name="Hauser L."/>
            <person name="Markowitz V."/>
            <person name="Cheng J.-F."/>
            <person name="Hugenholtz P."/>
            <person name="Woyke T."/>
            <person name="Wu D."/>
            <person name="Spring S."/>
            <person name="Schroeder M."/>
            <person name="Brambilla E.-M."/>
            <person name="Klenk H.-P."/>
            <person name="Eisen J.A."/>
        </authorList>
    </citation>
    <scope>NUCLEOTIDE SEQUENCE [LARGE SCALE GENOMIC DNA]</scope>
    <source>
        <strain evidence="3">ATCC BAA-1197 / DSM 17291 / Cas60314</strain>
    </source>
</reference>
<sequence>MEERYYDMKSLPSKEVAPGVKGKFAHSKEMTIAWWEIEKDALLKMHSHDHEQVVNVIEGTLQVIVGDRTWILTPGSVLVIPSGVPHEAKGVTSCRVIDAFYPVREDYKE</sequence>
<dbReference type="STRING" id="580340.Tlie_1690"/>
<evidence type="ECO:0000313" key="2">
    <source>
        <dbReference type="EMBL" id="AER67412.1"/>
    </source>
</evidence>
<dbReference type="KEGG" id="tli:Tlie_1690"/>
<evidence type="ECO:0000313" key="3">
    <source>
        <dbReference type="Proteomes" id="UP000005868"/>
    </source>
</evidence>
<organism evidence="2 3">
    <name type="scientific">Thermovirga lienii (strain ATCC BAA-1197 / DSM 17291 / Cas60314)</name>
    <dbReference type="NCBI Taxonomy" id="580340"/>
    <lineage>
        <taxon>Bacteria</taxon>
        <taxon>Thermotogati</taxon>
        <taxon>Synergistota</taxon>
        <taxon>Synergistia</taxon>
        <taxon>Synergistales</taxon>
        <taxon>Thermovirgaceae</taxon>
        <taxon>Thermovirga</taxon>
    </lineage>
</organism>
<dbReference type="OrthoDB" id="9811153at2"/>
<dbReference type="AlphaFoldDB" id="G7V881"/>
<dbReference type="PANTHER" id="PTHR40112">
    <property type="entry name" value="H2HPP ISOMERASE"/>
    <property type="match status" value="1"/>
</dbReference>
<dbReference type="eggNOG" id="COG1917">
    <property type="taxonomic scope" value="Bacteria"/>
</dbReference>
<reference evidence="2 3" key="2">
    <citation type="journal article" date="2012" name="Stand. Genomic Sci.">
        <title>Genome sequence of the moderately thermophilic, amino-acid-degrading and sulfur-reducing bacterium Thermovirga lienii type strain (Cas60314(T)).</title>
        <authorList>
            <person name="Goker M."/>
            <person name="Saunders E."/>
            <person name="Lapidus A."/>
            <person name="Nolan M."/>
            <person name="Lucas S."/>
            <person name="Hammon N."/>
            <person name="Deshpande S."/>
            <person name="Cheng J.F."/>
            <person name="Han C."/>
            <person name="Tapia R."/>
            <person name="Goodwin L.A."/>
            <person name="Pitluck S."/>
            <person name="Liolios K."/>
            <person name="Mavromatis K."/>
            <person name="Pagani I."/>
            <person name="Ivanova N."/>
            <person name="Mikhailova N."/>
            <person name="Pati A."/>
            <person name="Chen A."/>
            <person name="Palaniappan K."/>
            <person name="Land M."/>
            <person name="Chang Y.J."/>
            <person name="Jeffries C.D."/>
            <person name="Brambilla E.M."/>
            <person name="Rohde M."/>
            <person name="Spring S."/>
            <person name="Detter J.C."/>
            <person name="Woyke T."/>
            <person name="Bristow J."/>
            <person name="Eisen J.A."/>
            <person name="Markowitz V."/>
            <person name="Hugenholtz P."/>
            <person name="Kyrpides N.C."/>
            <person name="Klenk H.P."/>
        </authorList>
    </citation>
    <scope>NUCLEOTIDE SEQUENCE [LARGE SCALE GENOMIC DNA]</scope>
    <source>
        <strain evidence="3">ATCC BAA-1197 / DSM 17291 / Cas60314</strain>
    </source>
</reference>
<protein>
    <submittedName>
        <fullName evidence="2">Cupin 2 conserved barrel domain protein</fullName>
    </submittedName>
</protein>
<dbReference type="SUPFAM" id="SSF51182">
    <property type="entry name" value="RmlC-like cupins"/>
    <property type="match status" value="1"/>
</dbReference>
<evidence type="ECO:0000259" key="1">
    <source>
        <dbReference type="Pfam" id="PF07883"/>
    </source>
</evidence>
<dbReference type="InterPro" id="IPR014710">
    <property type="entry name" value="RmlC-like_jellyroll"/>
</dbReference>